<dbReference type="Proteomes" id="UP000001075">
    <property type="component" value="Unassembled WGS sequence"/>
</dbReference>
<dbReference type="GO" id="GO:0005886">
    <property type="term" value="C:plasma membrane"/>
    <property type="evidence" value="ECO:0007669"/>
    <property type="project" value="TreeGrafter"/>
</dbReference>
<sequence length="260" mass="28621">MVMMVGVNPAWLTLGFMSSTAFLSMWLSNTSTAAMVMPIVEAVAQQIISAEAEAEATQMTYFNESAAHGLEVDETDIGQETNERKEKTKPVPGFKEMFKCGKTKTLKEKACAEVIKQEYEKLGPIRIQYSTSVAFDYSPLITWKEFQSFMPWDIAILVGGGFALADGCQAEAIHVNPLYILLPSTLCTSFAFLLPVANPPNAIVFSYGHLKVIDMVKAGLGVNILGVAVVMLGVFTWMDSMFNLNEYPSWAPDFVNQTMP</sequence>
<dbReference type="PANTHER" id="PTHR10283">
    <property type="entry name" value="SOLUTE CARRIER FAMILY 13 MEMBER"/>
    <property type="match status" value="1"/>
</dbReference>
<keyword evidence="5" id="KW-0769">Symport</keyword>
<dbReference type="InterPro" id="IPR031312">
    <property type="entry name" value="Na/sul_symport_CS"/>
</dbReference>
<keyword evidence="4 11" id="KW-0812">Transmembrane</keyword>
<dbReference type="GO" id="GO:0015382">
    <property type="term" value="F:sodium:sulfate symporter activity"/>
    <property type="evidence" value="ECO:0007669"/>
    <property type="project" value="TreeGrafter"/>
</dbReference>
<dbReference type="InterPro" id="IPR001898">
    <property type="entry name" value="SLC13A/DASS"/>
</dbReference>
<reference evidence="14" key="1">
    <citation type="journal article" date="2011" name="Nat. Biotechnol.">
        <title>The genomic sequence of the Chinese hamster ovary (CHO)-K1 cell line.</title>
        <authorList>
            <person name="Xu X."/>
            <person name="Nagarajan H."/>
            <person name="Lewis N.E."/>
            <person name="Pan S."/>
            <person name="Cai Z."/>
            <person name="Liu X."/>
            <person name="Chen W."/>
            <person name="Xie M."/>
            <person name="Wang W."/>
            <person name="Hammond S."/>
            <person name="Andersen M.R."/>
            <person name="Neff N."/>
            <person name="Passarelli B."/>
            <person name="Koh W."/>
            <person name="Fan H.C."/>
            <person name="Wang J."/>
            <person name="Gui Y."/>
            <person name="Lee K.H."/>
            <person name="Betenbaugh M.J."/>
            <person name="Quake S.R."/>
            <person name="Famili I."/>
            <person name="Palsson B.O."/>
            <person name="Wang J."/>
        </authorList>
    </citation>
    <scope>NUCLEOTIDE SEQUENCE [LARGE SCALE GENOMIC DNA]</scope>
    <source>
        <strain evidence="14">CHO K1 cell line</strain>
    </source>
</reference>
<dbReference type="AlphaFoldDB" id="G3HDM5"/>
<evidence type="ECO:0000256" key="1">
    <source>
        <dbReference type="ARBA" id="ARBA00004141"/>
    </source>
</evidence>
<dbReference type="Pfam" id="PF00939">
    <property type="entry name" value="Na_sulph_symp"/>
    <property type="match status" value="1"/>
</dbReference>
<feature type="transmembrane region" description="Helical" evidence="11">
    <location>
        <begin position="218"/>
        <end position="238"/>
    </location>
</feature>
<dbReference type="eggNOG" id="KOG1281">
    <property type="taxonomic scope" value="Eukaryota"/>
</dbReference>
<dbReference type="InParanoid" id="G3HDM5"/>
<comment type="similarity">
    <text evidence="2">Belongs to the SLC13A/DASS transporter (TC 2.A.47) family. NADC subfamily.</text>
</comment>
<dbReference type="STRING" id="10029.G3HDM5"/>
<evidence type="ECO:0000256" key="4">
    <source>
        <dbReference type="ARBA" id="ARBA00022692"/>
    </source>
</evidence>
<dbReference type="PANTHER" id="PTHR10283:SF65">
    <property type="entry name" value="SOLUTE CARRIER FAMILY 13 MEMBER 1"/>
    <property type="match status" value="1"/>
</dbReference>
<evidence type="ECO:0000313" key="13">
    <source>
        <dbReference type="EMBL" id="EGV91664.1"/>
    </source>
</evidence>
<evidence type="ECO:0000256" key="11">
    <source>
        <dbReference type="SAM" id="Phobius"/>
    </source>
</evidence>
<evidence type="ECO:0000256" key="8">
    <source>
        <dbReference type="ARBA" id="ARBA00023065"/>
    </source>
</evidence>
<keyword evidence="6 11" id="KW-1133">Transmembrane helix</keyword>
<keyword evidence="8" id="KW-0406">Ion transport</keyword>
<keyword evidence="12" id="KW-0732">Signal</keyword>
<evidence type="ECO:0000256" key="2">
    <source>
        <dbReference type="ARBA" id="ARBA00006772"/>
    </source>
</evidence>
<keyword evidence="9 11" id="KW-0472">Membrane</keyword>
<evidence type="ECO:0000256" key="3">
    <source>
        <dbReference type="ARBA" id="ARBA00022448"/>
    </source>
</evidence>
<evidence type="ECO:0000313" key="14">
    <source>
        <dbReference type="Proteomes" id="UP000001075"/>
    </source>
</evidence>
<name>G3HDM5_CRIGR</name>
<evidence type="ECO:0000256" key="10">
    <source>
        <dbReference type="ARBA" id="ARBA00023201"/>
    </source>
</evidence>
<organism evidence="13 14">
    <name type="scientific">Cricetulus griseus</name>
    <name type="common">Chinese hamster</name>
    <name type="synonym">Cricetulus barabensis griseus</name>
    <dbReference type="NCBI Taxonomy" id="10029"/>
    <lineage>
        <taxon>Eukaryota</taxon>
        <taxon>Metazoa</taxon>
        <taxon>Chordata</taxon>
        <taxon>Craniata</taxon>
        <taxon>Vertebrata</taxon>
        <taxon>Euteleostomi</taxon>
        <taxon>Mammalia</taxon>
        <taxon>Eutheria</taxon>
        <taxon>Euarchontoglires</taxon>
        <taxon>Glires</taxon>
        <taxon>Rodentia</taxon>
        <taxon>Myomorpha</taxon>
        <taxon>Muroidea</taxon>
        <taxon>Cricetidae</taxon>
        <taxon>Cricetinae</taxon>
        <taxon>Cricetulus</taxon>
    </lineage>
</organism>
<protein>
    <submittedName>
        <fullName evidence="13">Solute carrier family 13 member 1</fullName>
    </submittedName>
</protein>
<evidence type="ECO:0000256" key="7">
    <source>
        <dbReference type="ARBA" id="ARBA00023053"/>
    </source>
</evidence>
<feature type="signal peptide" evidence="12">
    <location>
        <begin position="1"/>
        <end position="33"/>
    </location>
</feature>
<dbReference type="PROSITE" id="PS01271">
    <property type="entry name" value="NA_SULFATE"/>
    <property type="match status" value="1"/>
</dbReference>
<evidence type="ECO:0000256" key="9">
    <source>
        <dbReference type="ARBA" id="ARBA00023136"/>
    </source>
</evidence>
<keyword evidence="10" id="KW-0739">Sodium transport</keyword>
<evidence type="ECO:0000256" key="12">
    <source>
        <dbReference type="SAM" id="SignalP"/>
    </source>
</evidence>
<comment type="subcellular location">
    <subcellularLocation>
        <location evidence="1">Membrane</location>
        <topology evidence="1">Multi-pass membrane protein</topology>
    </subcellularLocation>
</comment>
<evidence type="ECO:0000256" key="5">
    <source>
        <dbReference type="ARBA" id="ARBA00022847"/>
    </source>
</evidence>
<feature type="chain" id="PRO_5003444048" evidence="12">
    <location>
        <begin position="34"/>
        <end position="260"/>
    </location>
</feature>
<gene>
    <name evidence="13" type="ORF">I79_008611</name>
</gene>
<evidence type="ECO:0000256" key="6">
    <source>
        <dbReference type="ARBA" id="ARBA00022989"/>
    </source>
</evidence>
<keyword evidence="7" id="KW-0915">Sodium</keyword>
<accession>G3HDM5</accession>
<proteinExistence type="inferred from homology"/>
<keyword evidence="3" id="KW-0813">Transport</keyword>
<dbReference type="EMBL" id="JH000299">
    <property type="protein sequence ID" value="EGV91664.1"/>
    <property type="molecule type" value="Genomic_DNA"/>
</dbReference>